<proteinExistence type="inferred from homology"/>
<sequence>MNNTHNLALEDETALQDGTDPQGNTSPVTRPGKQASSWHAFLTLGLAKTARGTVLKTCDHQGPLYVQKPFYPEGPAVAHIYLLHPPGGMVSGDRLTITAHLAENTHTLITTPGAGRAYRAREDKTLQHQTVELNVAHNSIMEWLPQETILYPNAHVRLENRINLTGNATFIGWEVTCFGLPANQETFEAGHAEQGLQIYQNGRLKVRERLVIDDQSRGIFTAKAGLDNKPVNGLMIAGPFDQKHNYDELIDALRGLCQAHPALSGATLVDDFIMVRCIHHDSEQVKQLFTQCWHLLRPALINKEACEPRIWAT</sequence>
<evidence type="ECO:0000256" key="3">
    <source>
        <dbReference type="ARBA" id="ARBA00023186"/>
    </source>
</evidence>
<evidence type="ECO:0000256" key="2">
    <source>
        <dbReference type="ARBA" id="ARBA00022988"/>
    </source>
</evidence>
<evidence type="ECO:0000313" key="7">
    <source>
        <dbReference type="Proteomes" id="UP000092544"/>
    </source>
</evidence>
<dbReference type="EMBL" id="FLOB01000002">
    <property type="protein sequence ID" value="SBS28439.1"/>
    <property type="molecule type" value="Genomic_DNA"/>
</dbReference>
<evidence type="ECO:0000256" key="5">
    <source>
        <dbReference type="SAM" id="MobiDB-lite"/>
    </source>
</evidence>
<evidence type="ECO:0000256" key="1">
    <source>
        <dbReference type="ARBA" id="ARBA00007177"/>
    </source>
</evidence>
<dbReference type="PANTHER" id="PTHR33643">
    <property type="entry name" value="UREASE ACCESSORY PROTEIN D"/>
    <property type="match status" value="1"/>
</dbReference>
<dbReference type="GO" id="GO:0005737">
    <property type="term" value="C:cytoplasm"/>
    <property type="evidence" value="ECO:0007669"/>
    <property type="project" value="UniProtKB-SubCell"/>
</dbReference>
<dbReference type="RefSeq" id="WP_067013675.1">
    <property type="nucleotide sequence ID" value="NZ_FLOB01000002.1"/>
</dbReference>
<gene>
    <name evidence="4 6" type="primary">ureD</name>
    <name evidence="6" type="ORF">MSP8886_01175</name>
</gene>
<feature type="compositionally biased region" description="Polar residues" evidence="5">
    <location>
        <begin position="19"/>
        <end position="28"/>
    </location>
</feature>
<dbReference type="OrthoDB" id="9798842at2"/>
<protein>
    <recommendedName>
        <fullName evidence="4">Urease accessory protein UreD</fullName>
    </recommendedName>
</protein>
<dbReference type="GO" id="GO:0016151">
    <property type="term" value="F:nickel cation binding"/>
    <property type="evidence" value="ECO:0007669"/>
    <property type="project" value="UniProtKB-UniRule"/>
</dbReference>
<dbReference type="HAMAP" id="MF_01384">
    <property type="entry name" value="UreD"/>
    <property type="match status" value="1"/>
</dbReference>
<evidence type="ECO:0000256" key="4">
    <source>
        <dbReference type="HAMAP-Rule" id="MF_01384"/>
    </source>
</evidence>
<keyword evidence="4" id="KW-0963">Cytoplasm</keyword>
<accession>A0A1A8T7Z6</accession>
<dbReference type="InterPro" id="IPR002669">
    <property type="entry name" value="UreD"/>
</dbReference>
<comment type="subcellular location">
    <subcellularLocation>
        <location evidence="4">Cytoplasm</location>
    </subcellularLocation>
</comment>
<dbReference type="Proteomes" id="UP000092544">
    <property type="component" value="Unassembled WGS sequence"/>
</dbReference>
<evidence type="ECO:0000313" key="6">
    <source>
        <dbReference type="EMBL" id="SBS28439.1"/>
    </source>
</evidence>
<name>A0A1A8T7Z6_9GAMM</name>
<reference evidence="6 7" key="1">
    <citation type="submission" date="2016-06" db="EMBL/GenBank/DDBJ databases">
        <authorList>
            <person name="Kjaerup R.B."/>
            <person name="Dalgaard T.S."/>
            <person name="Juul-Madsen H.R."/>
        </authorList>
    </citation>
    <scope>NUCLEOTIDE SEQUENCE [LARGE SCALE GENOMIC DNA]</scope>
    <source>
        <strain evidence="6 7">CECT 8886</strain>
    </source>
</reference>
<dbReference type="Pfam" id="PF01774">
    <property type="entry name" value="UreD"/>
    <property type="match status" value="1"/>
</dbReference>
<organism evidence="6 7">
    <name type="scientific">Marinomonas spartinae</name>
    <dbReference type="NCBI Taxonomy" id="1792290"/>
    <lineage>
        <taxon>Bacteria</taxon>
        <taxon>Pseudomonadati</taxon>
        <taxon>Pseudomonadota</taxon>
        <taxon>Gammaproteobacteria</taxon>
        <taxon>Oceanospirillales</taxon>
        <taxon>Oceanospirillaceae</taxon>
        <taxon>Marinomonas</taxon>
    </lineage>
</organism>
<dbReference type="AlphaFoldDB" id="A0A1A8T7Z6"/>
<dbReference type="STRING" id="1792290.MSP8886_01175"/>
<keyword evidence="3 4" id="KW-0143">Chaperone</keyword>
<keyword evidence="2 4" id="KW-0996">Nickel insertion</keyword>
<keyword evidence="7" id="KW-1185">Reference proteome</keyword>
<dbReference type="PANTHER" id="PTHR33643:SF1">
    <property type="entry name" value="UREASE ACCESSORY PROTEIN D"/>
    <property type="match status" value="1"/>
</dbReference>
<comment type="similarity">
    <text evidence="1 4">Belongs to the UreD family.</text>
</comment>
<feature type="region of interest" description="Disordered" evidence="5">
    <location>
        <begin position="1"/>
        <end position="34"/>
    </location>
</feature>
<comment type="function">
    <text evidence="4">Required for maturation of urease via the functional incorporation of the urease nickel metallocenter.</text>
</comment>
<comment type="subunit">
    <text evidence="4">UreD, UreF and UreG form a complex that acts as a GTP-hydrolysis-dependent molecular chaperone, activating the urease apoprotein by helping to assemble the nickel containing metallocenter of UreC. The UreE protein probably delivers the nickel.</text>
</comment>